<evidence type="ECO:0000256" key="1">
    <source>
        <dbReference type="ARBA" id="ARBA00011764"/>
    </source>
</evidence>
<organism evidence="8 9">
    <name type="scientific">Zophobas morio</name>
    <dbReference type="NCBI Taxonomy" id="2755281"/>
    <lineage>
        <taxon>Eukaryota</taxon>
        <taxon>Metazoa</taxon>
        <taxon>Ecdysozoa</taxon>
        <taxon>Arthropoda</taxon>
        <taxon>Hexapoda</taxon>
        <taxon>Insecta</taxon>
        <taxon>Pterygota</taxon>
        <taxon>Neoptera</taxon>
        <taxon>Endopterygota</taxon>
        <taxon>Coleoptera</taxon>
        <taxon>Polyphaga</taxon>
        <taxon>Cucujiformia</taxon>
        <taxon>Tenebrionidae</taxon>
        <taxon>Zophobas</taxon>
    </lineage>
</organism>
<dbReference type="InterPro" id="IPR028002">
    <property type="entry name" value="Myb_DNA-bind_5"/>
</dbReference>
<dbReference type="PANTHER" id="PTHR23098">
    <property type="entry name" value="AGAP001331-PA-RELATED"/>
    <property type="match status" value="1"/>
</dbReference>
<feature type="compositionally biased region" description="Acidic residues" evidence="6">
    <location>
        <begin position="137"/>
        <end position="147"/>
    </location>
</feature>
<comment type="subunit">
    <text evidence="1">Self-associates forming complexes of several hundred monomers.</text>
</comment>
<evidence type="ECO:0000313" key="9">
    <source>
        <dbReference type="Proteomes" id="UP001168821"/>
    </source>
</evidence>
<sequence>MDKRKRAQRITQQQYELYVHELESNADFRAQKFVADKPDLLEKIWEGLVAKLNSVGGPQKSVKQWRERFADWKFNVRKKARNLRLYKRGTGGGEPAAGTLTDLEQRLLGITGKVVVAGLVSLPKLGVPQCHGSENSVDLDDPGDPIETDTFPIPAYDTPPAAPPNVIPSTSKDKPVPKKKYKNKTLSSSLKSVLEKNDGTLEEINNNLKKLVELKKREVFLKEMKLKLKYPSVNFDVLDNSV</sequence>
<keyword evidence="4" id="KW-0804">Transcription</keyword>
<accession>A0AA38ITB4</accession>
<evidence type="ECO:0000259" key="7">
    <source>
        <dbReference type="Pfam" id="PF13873"/>
    </source>
</evidence>
<comment type="function">
    <text evidence="5">Involved in transvection phenomena (= synapsis-dependent gene expression), where the synaptic pairing of chromosomes carrying genes with which zeste interacts influences the expression of these genes. Zeste binds to DNA and stimulates transcription from a nearby promoter.</text>
</comment>
<evidence type="ECO:0000256" key="4">
    <source>
        <dbReference type="ARBA" id="ARBA00023163"/>
    </source>
</evidence>
<dbReference type="AlphaFoldDB" id="A0AA38ITB4"/>
<evidence type="ECO:0000256" key="3">
    <source>
        <dbReference type="ARBA" id="ARBA00023015"/>
    </source>
</evidence>
<dbReference type="GO" id="GO:0005634">
    <property type="term" value="C:nucleus"/>
    <property type="evidence" value="ECO:0007669"/>
    <property type="project" value="TreeGrafter"/>
</dbReference>
<feature type="region of interest" description="Disordered" evidence="6">
    <location>
        <begin position="132"/>
        <end position="184"/>
    </location>
</feature>
<protein>
    <recommendedName>
        <fullName evidence="2">Regulatory protein zeste</fullName>
    </recommendedName>
</protein>
<feature type="domain" description="Myb/SANT-like DNA-binding" evidence="7">
    <location>
        <begin position="6"/>
        <end position="80"/>
    </location>
</feature>
<evidence type="ECO:0000313" key="8">
    <source>
        <dbReference type="EMBL" id="KAJ3661780.1"/>
    </source>
</evidence>
<dbReference type="EMBL" id="JALNTZ010000002">
    <property type="protein sequence ID" value="KAJ3661780.1"/>
    <property type="molecule type" value="Genomic_DNA"/>
</dbReference>
<keyword evidence="3" id="KW-0805">Transcription regulation</keyword>
<evidence type="ECO:0000256" key="6">
    <source>
        <dbReference type="SAM" id="MobiDB-lite"/>
    </source>
</evidence>
<dbReference type="PANTHER" id="PTHR23098:SF16">
    <property type="entry name" value="REGULATORY PROTEIN ZESTE"/>
    <property type="match status" value="1"/>
</dbReference>
<name>A0AA38ITB4_9CUCU</name>
<dbReference type="Proteomes" id="UP001168821">
    <property type="component" value="Unassembled WGS sequence"/>
</dbReference>
<gene>
    <name evidence="8" type="ORF">Zmor_006164</name>
</gene>
<reference evidence="8" key="1">
    <citation type="journal article" date="2023" name="G3 (Bethesda)">
        <title>Whole genome assemblies of Zophobas morio and Tenebrio molitor.</title>
        <authorList>
            <person name="Kaur S."/>
            <person name="Stinson S.A."/>
            <person name="diCenzo G.C."/>
        </authorList>
    </citation>
    <scope>NUCLEOTIDE SEQUENCE</scope>
    <source>
        <strain evidence="8">QUZm001</strain>
    </source>
</reference>
<keyword evidence="9" id="KW-1185">Reference proteome</keyword>
<comment type="caution">
    <text evidence="8">The sequence shown here is derived from an EMBL/GenBank/DDBJ whole genome shotgun (WGS) entry which is preliminary data.</text>
</comment>
<evidence type="ECO:0000256" key="5">
    <source>
        <dbReference type="ARBA" id="ARBA00025466"/>
    </source>
</evidence>
<proteinExistence type="predicted"/>
<dbReference type="Pfam" id="PF13873">
    <property type="entry name" value="Myb_DNA-bind_5"/>
    <property type="match status" value="1"/>
</dbReference>
<evidence type="ECO:0000256" key="2">
    <source>
        <dbReference type="ARBA" id="ARBA00016807"/>
    </source>
</evidence>